<reference evidence="3 4" key="1">
    <citation type="submission" date="2020-03" db="EMBL/GenBank/DDBJ databases">
        <authorList>
            <person name="Sun Q."/>
        </authorList>
    </citation>
    <scope>NUCLEOTIDE SEQUENCE [LARGE SCALE GENOMIC DNA]</scope>
    <source>
        <strain evidence="3 4">JC162</strain>
    </source>
</reference>
<comment type="caution">
    <text evidence="3">The sequence shown here is derived from an EMBL/GenBank/DDBJ whole genome shotgun (WGS) entry which is preliminary data.</text>
</comment>
<accession>A0A848ELX2</accession>
<feature type="compositionally biased region" description="Basic and acidic residues" evidence="1">
    <location>
        <begin position="18"/>
        <end position="29"/>
    </location>
</feature>
<dbReference type="InterPro" id="IPR008613">
    <property type="entry name" value="Excalibur_Ca-bd_domain"/>
</dbReference>
<dbReference type="EMBL" id="JABBKX010000014">
    <property type="protein sequence ID" value="NMJ44338.1"/>
    <property type="molecule type" value="Genomic_DNA"/>
</dbReference>
<keyword evidence="4" id="KW-1185">Reference proteome</keyword>
<evidence type="ECO:0000313" key="3">
    <source>
        <dbReference type="EMBL" id="NMJ44338.1"/>
    </source>
</evidence>
<dbReference type="Pfam" id="PF05901">
    <property type="entry name" value="Excalibur"/>
    <property type="match status" value="1"/>
</dbReference>
<proteinExistence type="predicted"/>
<feature type="compositionally biased region" description="Low complexity" evidence="1">
    <location>
        <begin position="7"/>
        <end position="17"/>
    </location>
</feature>
<feature type="domain" description="Excalibur calcium-binding" evidence="2">
    <location>
        <begin position="69"/>
        <end position="102"/>
    </location>
</feature>
<evidence type="ECO:0000313" key="4">
    <source>
        <dbReference type="Proteomes" id="UP000548582"/>
    </source>
</evidence>
<feature type="region of interest" description="Disordered" evidence="1">
    <location>
        <begin position="1"/>
        <end position="29"/>
    </location>
</feature>
<gene>
    <name evidence="3" type="ORF">GWK16_24035</name>
</gene>
<evidence type="ECO:0000256" key="1">
    <source>
        <dbReference type="SAM" id="MobiDB-lite"/>
    </source>
</evidence>
<name>A0A848ELX2_9PROT</name>
<organism evidence="3 4">
    <name type="scientific">Neoroseomonas marina</name>
    <dbReference type="NCBI Taxonomy" id="1232220"/>
    <lineage>
        <taxon>Bacteria</taxon>
        <taxon>Pseudomonadati</taxon>
        <taxon>Pseudomonadota</taxon>
        <taxon>Alphaproteobacteria</taxon>
        <taxon>Acetobacterales</taxon>
        <taxon>Acetobacteraceae</taxon>
        <taxon>Neoroseomonas</taxon>
    </lineage>
</organism>
<evidence type="ECO:0000259" key="2">
    <source>
        <dbReference type="Pfam" id="PF05901"/>
    </source>
</evidence>
<sequence>MGRRRAQAAAHAPCAGRGPHDRLPGGRHPDMTRLTLAILVLLTAAAAGQTPGTVPPQPGNPPWRCGEKTYCTQMTSCEEAMFHFRTCGVVRLDGDRDGVPCERLCGGGRSTRRR</sequence>
<dbReference type="AlphaFoldDB" id="A0A848ELX2"/>
<protein>
    <submittedName>
        <fullName evidence="3">Excalibur calcium-binding domain-containing protein</fullName>
    </submittedName>
</protein>
<dbReference type="Proteomes" id="UP000548582">
    <property type="component" value="Unassembled WGS sequence"/>
</dbReference>